<gene>
    <name evidence="2" type="ORF">H6G81_10260</name>
</gene>
<dbReference type="EMBL" id="JACJTA010000016">
    <property type="protein sequence ID" value="MBD2604899.1"/>
    <property type="molecule type" value="Genomic_DNA"/>
</dbReference>
<accession>A0ABR8GPB9</accession>
<keyword evidence="1" id="KW-0472">Membrane</keyword>
<keyword evidence="1" id="KW-1133">Transmembrane helix</keyword>
<organism evidence="2 3">
    <name type="scientific">Scytonema hofmannii FACHB-248</name>
    <dbReference type="NCBI Taxonomy" id="1842502"/>
    <lineage>
        <taxon>Bacteria</taxon>
        <taxon>Bacillati</taxon>
        <taxon>Cyanobacteriota</taxon>
        <taxon>Cyanophyceae</taxon>
        <taxon>Nostocales</taxon>
        <taxon>Scytonemataceae</taxon>
        <taxon>Scytonema</taxon>
    </lineage>
</organism>
<proteinExistence type="predicted"/>
<reference evidence="2 3" key="1">
    <citation type="journal article" date="2020" name="ISME J.">
        <title>Comparative genomics reveals insights into cyanobacterial evolution and habitat adaptation.</title>
        <authorList>
            <person name="Chen M.Y."/>
            <person name="Teng W.K."/>
            <person name="Zhao L."/>
            <person name="Hu C.X."/>
            <person name="Zhou Y.K."/>
            <person name="Han B.P."/>
            <person name="Song L.R."/>
            <person name="Shu W.S."/>
        </authorList>
    </citation>
    <scope>NUCLEOTIDE SEQUENCE [LARGE SCALE GENOMIC DNA]</scope>
    <source>
        <strain evidence="2 3">FACHB-248</strain>
    </source>
</reference>
<keyword evidence="1" id="KW-0812">Transmembrane</keyword>
<evidence type="ECO:0000313" key="3">
    <source>
        <dbReference type="Proteomes" id="UP000660380"/>
    </source>
</evidence>
<protein>
    <submittedName>
        <fullName evidence="2">Uncharacterized protein</fullName>
    </submittedName>
</protein>
<feature type="transmembrane region" description="Helical" evidence="1">
    <location>
        <begin position="12"/>
        <end position="36"/>
    </location>
</feature>
<keyword evidence="3" id="KW-1185">Reference proteome</keyword>
<sequence length="220" mass="24991">MQILKTENKKSSILPLFAVATFGLHLLTLLVLFFHWSMLQQLQMRLTPQSLVQLADGHAITVDPKPNLERHPETIRRFVGETMTLMLTWSQQQQPKTVWEVSSELIANELQPKLQSQISPTENLSKGTENVLVIESISQPTKIENGKWKVEMFANQIIFTNSDRLGKSISFNKIILVRAIDEQAASLPNSPLPLNLVAYRLGEARLKIYNICEIQDKKCS</sequence>
<evidence type="ECO:0000313" key="2">
    <source>
        <dbReference type="EMBL" id="MBD2604899.1"/>
    </source>
</evidence>
<dbReference type="RefSeq" id="WP_029633770.1">
    <property type="nucleotide sequence ID" value="NZ_JACJTA010000016.1"/>
</dbReference>
<evidence type="ECO:0000256" key="1">
    <source>
        <dbReference type="SAM" id="Phobius"/>
    </source>
</evidence>
<dbReference type="Proteomes" id="UP000660380">
    <property type="component" value="Unassembled WGS sequence"/>
</dbReference>
<name>A0ABR8GPB9_9CYAN</name>
<comment type="caution">
    <text evidence="2">The sequence shown here is derived from an EMBL/GenBank/DDBJ whole genome shotgun (WGS) entry which is preliminary data.</text>
</comment>